<dbReference type="PANTHER" id="PTHR38593">
    <property type="entry name" value="BLR2558 PROTEIN"/>
    <property type="match status" value="1"/>
</dbReference>
<sequence>MKKIAFILLAGGLVMQACNNGDKNKDSVDSANQANKEAAAPGSDTTTAPVMTVDKESADFAVKAANGGMMEVDLGRWAESHASAQSVKDFGSMMASDHSKANEELKTLAASKNITLPAAVSDDTKKHMDDMMAKKGADFDKAYVNMMVDDHKEDISLFEKAAANLADPDLKAWAAKTLPTLRKHYDAIKAIKDKMK</sequence>
<gene>
    <name evidence="3" type="ORF">SAMN04488132_11198</name>
</gene>
<accession>A0A1T4RCA2</accession>
<dbReference type="Pfam" id="PF13628">
    <property type="entry name" value="DUF4142"/>
    <property type="match status" value="1"/>
</dbReference>
<dbReference type="RefSeq" id="WP_078832481.1">
    <property type="nucleotide sequence ID" value="NZ_FUWH01000011.1"/>
</dbReference>
<feature type="domain" description="DUF4142" evidence="2">
    <location>
        <begin position="57"/>
        <end position="191"/>
    </location>
</feature>
<proteinExistence type="predicted"/>
<dbReference type="STRING" id="413434.SAMN04488132_11198"/>
<feature type="region of interest" description="Disordered" evidence="1">
    <location>
        <begin position="24"/>
        <end position="48"/>
    </location>
</feature>
<dbReference type="PANTHER" id="PTHR38593:SF1">
    <property type="entry name" value="BLR2558 PROTEIN"/>
    <property type="match status" value="1"/>
</dbReference>
<dbReference type="EMBL" id="FUWH01000011">
    <property type="protein sequence ID" value="SKA13368.1"/>
    <property type="molecule type" value="Genomic_DNA"/>
</dbReference>
<evidence type="ECO:0000313" key="3">
    <source>
        <dbReference type="EMBL" id="SKA13368.1"/>
    </source>
</evidence>
<dbReference type="InterPro" id="IPR012347">
    <property type="entry name" value="Ferritin-like"/>
</dbReference>
<dbReference type="OrthoDB" id="883203at2"/>
<evidence type="ECO:0000256" key="1">
    <source>
        <dbReference type="SAM" id="MobiDB-lite"/>
    </source>
</evidence>
<name>A0A1T4RCA2_9BACT</name>
<dbReference type="Proteomes" id="UP000190888">
    <property type="component" value="Unassembled WGS sequence"/>
</dbReference>
<dbReference type="PROSITE" id="PS51257">
    <property type="entry name" value="PROKAR_LIPOPROTEIN"/>
    <property type="match status" value="1"/>
</dbReference>
<evidence type="ECO:0000313" key="4">
    <source>
        <dbReference type="Proteomes" id="UP000190888"/>
    </source>
</evidence>
<evidence type="ECO:0000259" key="2">
    <source>
        <dbReference type="Pfam" id="PF13628"/>
    </source>
</evidence>
<dbReference type="AlphaFoldDB" id="A0A1T4RCA2"/>
<keyword evidence="4" id="KW-1185">Reference proteome</keyword>
<dbReference type="Gene3D" id="1.20.1260.10">
    <property type="match status" value="1"/>
</dbReference>
<dbReference type="InterPro" id="IPR025419">
    <property type="entry name" value="DUF4142"/>
</dbReference>
<reference evidence="3 4" key="1">
    <citation type="submission" date="2017-02" db="EMBL/GenBank/DDBJ databases">
        <authorList>
            <person name="Peterson S.W."/>
        </authorList>
    </citation>
    <scope>NUCLEOTIDE SEQUENCE [LARGE SCALE GENOMIC DNA]</scope>
    <source>
        <strain evidence="3 4">DSM 22335</strain>
    </source>
</reference>
<organism evidence="3 4">
    <name type="scientific">Sediminibacterium ginsengisoli</name>
    <dbReference type="NCBI Taxonomy" id="413434"/>
    <lineage>
        <taxon>Bacteria</taxon>
        <taxon>Pseudomonadati</taxon>
        <taxon>Bacteroidota</taxon>
        <taxon>Chitinophagia</taxon>
        <taxon>Chitinophagales</taxon>
        <taxon>Chitinophagaceae</taxon>
        <taxon>Sediminibacterium</taxon>
    </lineage>
</organism>
<protein>
    <submittedName>
        <fullName evidence="3">Putative membrane protein</fullName>
    </submittedName>
</protein>